<dbReference type="EMBL" id="ML211394">
    <property type="protein sequence ID" value="TFK83426.1"/>
    <property type="molecule type" value="Genomic_DNA"/>
</dbReference>
<proteinExistence type="predicted"/>
<keyword evidence="2" id="KW-1185">Reference proteome</keyword>
<dbReference type="Proteomes" id="UP000308197">
    <property type="component" value="Unassembled WGS sequence"/>
</dbReference>
<evidence type="ECO:0000313" key="2">
    <source>
        <dbReference type="Proteomes" id="UP000308197"/>
    </source>
</evidence>
<accession>A0A5C3P198</accession>
<evidence type="ECO:0000313" key="1">
    <source>
        <dbReference type="EMBL" id="TFK83426.1"/>
    </source>
</evidence>
<sequence length="80" mass="8997">MNVPPVVLLLLPVPEAVLLYTAWCRSLLWMSSTRSPSPNDESPGVRPQVLHGTCFSMAWDSYGRLTKVAATYREEVEVNY</sequence>
<dbReference type="InParanoid" id="A0A5C3P198"/>
<protein>
    <submittedName>
        <fullName evidence="1">Uncharacterized protein</fullName>
    </submittedName>
</protein>
<gene>
    <name evidence="1" type="ORF">K466DRAFT_589742</name>
</gene>
<dbReference type="AlphaFoldDB" id="A0A5C3P198"/>
<organism evidence="1 2">
    <name type="scientific">Polyporus arcularius HHB13444</name>
    <dbReference type="NCBI Taxonomy" id="1314778"/>
    <lineage>
        <taxon>Eukaryota</taxon>
        <taxon>Fungi</taxon>
        <taxon>Dikarya</taxon>
        <taxon>Basidiomycota</taxon>
        <taxon>Agaricomycotina</taxon>
        <taxon>Agaricomycetes</taxon>
        <taxon>Polyporales</taxon>
        <taxon>Polyporaceae</taxon>
        <taxon>Polyporus</taxon>
    </lineage>
</organism>
<reference evidence="1 2" key="1">
    <citation type="journal article" date="2019" name="Nat. Ecol. Evol.">
        <title>Megaphylogeny resolves global patterns of mushroom evolution.</title>
        <authorList>
            <person name="Varga T."/>
            <person name="Krizsan K."/>
            <person name="Foldi C."/>
            <person name="Dima B."/>
            <person name="Sanchez-Garcia M."/>
            <person name="Sanchez-Ramirez S."/>
            <person name="Szollosi G.J."/>
            <person name="Szarkandi J.G."/>
            <person name="Papp V."/>
            <person name="Albert L."/>
            <person name="Andreopoulos W."/>
            <person name="Angelini C."/>
            <person name="Antonin V."/>
            <person name="Barry K.W."/>
            <person name="Bougher N.L."/>
            <person name="Buchanan P."/>
            <person name="Buyck B."/>
            <person name="Bense V."/>
            <person name="Catcheside P."/>
            <person name="Chovatia M."/>
            <person name="Cooper J."/>
            <person name="Damon W."/>
            <person name="Desjardin D."/>
            <person name="Finy P."/>
            <person name="Geml J."/>
            <person name="Haridas S."/>
            <person name="Hughes K."/>
            <person name="Justo A."/>
            <person name="Karasinski D."/>
            <person name="Kautmanova I."/>
            <person name="Kiss B."/>
            <person name="Kocsube S."/>
            <person name="Kotiranta H."/>
            <person name="LaButti K.M."/>
            <person name="Lechner B.E."/>
            <person name="Liimatainen K."/>
            <person name="Lipzen A."/>
            <person name="Lukacs Z."/>
            <person name="Mihaltcheva S."/>
            <person name="Morgado L.N."/>
            <person name="Niskanen T."/>
            <person name="Noordeloos M.E."/>
            <person name="Ohm R.A."/>
            <person name="Ortiz-Santana B."/>
            <person name="Ovrebo C."/>
            <person name="Racz N."/>
            <person name="Riley R."/>
            <person name="Savchenko A."/>
            <person name="Shiryaev A."/>
            <person name="Soop K."/>
            <person name="Spirin V."/>
            <person name="Szebenyi C."/>
            <person name="Tomsovsky M."/>
            <person name="Tulloss R.E."/>
            <person name="Uehling J."/>
            <person name="Grigoriev I.V."/>
            <person name="Vagvolgyi C."/>
            <person name="Papp T."/>
            <person name="Martin F.M."/>
            <person name="Miettinen O."/>
            <person name="Hibbett D.S."/>
            <person name="Nagy L.G."/>
        </authorList>
    </citation>
    <scope>NUCLEOTIDE SEQUENCE [LARGE SCALE GENOMIC DNA]</scope>
    <source>
        <strain evidence="1 2">HHB13444</strain>
    </source>
</reference>
<name>A0A5C3P198_9APHY</name>